<evidence type="ECO:0000313" key="2">
    <source>
        <dbReference type="Proteomes" id="UP000186817"/>
    </source>
</evidence>
<comment type="caution">
    <text evidence="1">The sequence shown here is derived from an EMBL/GenBank/DDBJ whole genome shotgun (WGS) entry which is preliminary data.</text>
</comment>
<reference evidence="1 2" key="1">
    <citation type="submission" date="2016-02" db="EMBL/GenBank/DDBJ databases">
        <title>Genome analysis of coral dinoflagellate symbionts highlights evolutionary adaptations to a symbiotic lifestyle.</title>
        <authorList>
            <person name="Aranda M."/>
            <person name="Li Y."/>
            <person name="Liew Y.J."/>
            <person name="Baumgarten S."/>
            <person name="Simakov O."/>
            <person name="Wilson M."/>
            <person name="Piel J."/>
            <person name="Ashoor H."/>
            <person name="Bougouffa S."/>
            <person name="Bajic V.B."/>
            <person name="Ryu T."/>
            <person name="Ravasi T."/>
            <person name="Bayer T."/>
            <person name="Micklem G."/>
            <person name="Kim H."/>
            <person name="Bhak J."/>
            <person name="Lajeunesse T.C."/>
            <person name="Voolstra C.R."/>
        </authorList>
    </citation>
    <scope>NUCLEOTIDE SEQUENCE [LARGE SCALE GENOMIC DNA]</scope>
    <source>
        <strain evidence="1 2">CCMP2467</strain>
    </source>
</reference>
<dbReference type="AlphaFoldDB" id="A0A1Q9DY59"/>
<dbReference type="Proteomes" id="UP000186817">
    <property type="component" value="Unassembled WGS sequence"/>
</dbReference>
<protein>
    <submittedName>
        <fullName evidence="1">Uncharacterized protein</fullName>
    </submittedName>
</protein>
<dbReference type="EMBL" id="LSRX01000341">
    <property type="protein sequence ID" value="OLQ00059.1"/>
    <property type="molecule type" value="Genomic_DNA"/>
</dbReference>
<name>A0A1Q9DY59_SYMMI</name>
<organism evidence="1 2">
    <name type="scientific">Symbiodinium microadriaticum</name>
    <name type="common">Dinoflagellate</name>
    <name type="synonym">Zooxanthella microadriatica</name>
    <dbReference type="NCBI Taxonomy" id="2951"/>
    <lineage>
        <taxon>Eukaryota</taxon>
        <taxon>Sar</taxon>
        <taxon>Alveolata</taxon>
        <taxon>Dinophyceae</taxon>
        <taxon>Suessiales</taxon>
        <taxon>Symbiodiniaceae</taxon>
        <taxon>Symbiodinium</taxon>
    </lineage>
</organism>
<dbReference type="OrthoDB" id="407636at2759"/>
<gene>
    <name evidence="1" type="ORF">AK812_SmicGene17323</name>
</gene>
<evidence type="ECO:0000313" key="1">
    <source>
        <dbReference type="EMBL" id="OLQ00059.1"/>
    </source>
</evidence>
<keyword evidence="2" id="KW-1185">Reference proteome</keyword>
<accession>A0A1Q9DY59</accession>
<sequence length="333" mass="36674">MLQLAVCPLFVVLALAHLEQRRRFECVIYPVPLLARRKMMPVVAYRNTFLQVPLEEHMGEPGHRRAVSVPARLPGQADFQHEPSLDRYLSNVSQSLGAFWAHGIPPALWTGMRNGADQPVEEGEVHQTPDDPIPSAELGIGSFAADEPSFAPPCLSESSAADPGAEKDDERANLLEVLPGQSGHPEFCRRPCILFSAGRCAADFGCKYCHLPHHRKPKLPQAIRWKLEAMRAAERLEILMQILCKKEAGMPRTLPSIQKLITILNEALETADSSRAVSTDRKAVQAVLAKMPVAALLGDFFTSDFDPEVRACLQQELSNLRAECATMLAPSTS</sequence>
<proteinExistence type="predicted"/>